<name>A0A0R3L031_9BRAD</name>
<feature type="compositionally biased region" description="Basic and acidic residues" evidence="1">
    <location>
        <begin position="63"/>
        <end position="74"/>
    </location>
</feature>
<organism evidence="2 3">
    <name type="scientific">Bradyrhizobium valentinum</name>
    <dbReference type="NCBI Taxonomy" id="1518501"/>
    <lineage>
        <taxon>Bacteria</taxon>
        <taxon>Pseudomonadati</taxon>
        <taxon>Pseudomonadota</taxon>
        <taxon>Alphaproteobacteria</taxon>
        <taxon>Hyphomicrobiales</taxon>
        <taxon>Nitrobacteraceae</taxon>
        <taxon>Bradyrhizobium</taxon>
    </lineage>
</organism>
<dbReference type="STRING" id="1518501.CQ10_21870"/>
<evidence type="ECO:0000313" key="2">
    <source>
        <dbReference type="EMBL" id="KRR05407.1"/>
    </source>
</evidence>
<dbReference type="EMBL" id="LLXX01000118">
    <property type="protein sequence ID" value="KRR05407.1"/>
    <property type="molecule type" value="Genomic_DNA"/>
</dbReference>
<sequence>MTRGAHGDGKHLGPGAKGKGAGTGAMTDVQDDLIGENMVLSNRDKTEHSRDRGQDSKWAQTEQMKDHAANKGRG</sequence>
<reference evidence="2 3" key="1">
    <citation type="submission" date="2014-03" db="EMBL/GenBank/DDBJ databases">
        <title>Bradyrhizobium valentinum sp. nov., isolated from effective nodules of Lupinus mariae-josephae, a lupine endemic of basic-lime soils in Eastern Spain.</title>
        <authorList>
            <person name="Duran D."/>
            <person name="Rey L."/>
            <person name="Navarro A."/>
            <person name="Busquets A."/>
            <person name="Imperial J."/>
            <person name="Ruiz-Argueso T."/>
        </authorList>
    </citation>
    <scope>NUCLEOTIDE SEQUENCE [LARGE SCALE GENOMIC DNA]</scope>
    <source>
        <strain evidence="2 3">LmjM3</strain>
    </source>
</reference>
<protein>
    <submittedName>
        <fullName evidence="2">Uncharacterized protein</fullName>
    </submittedName>
</protein>
<dbReference type="Proteomes" id="UP000051913">
    <property type="component" value="Unassembled WGS sequence"/>
</dbReference>
<feature type="compositionally biased region" description="Basic and acidic residues" evidence="1">
    <location>
        <begin position="42"/>
        <end position="55"/>
    </location>
</feature>
<comment type="caution">
    <text evidence="2">The sequence shown here is derived from an EMBL/GenBank/DDBJ whole genome shotgun (WGS) entry which is preliminary data.</text>
</comment>
<dbReference type="AlphaFoldDB" id="A0A0R3L031"/>
<evidence type="ECO:0000256" key="1">
    <source>
        <dbReference type="SAM" id="MobiDB-lite"/>
    </source>
</evidence>
<dbReference type="RefSeq" id="WP_057851366.1">
    <property type="nucleotide sequence ID" value="NZ_LLXX01000118.1"/>
</dbReference>
<accession>A0A0R3L031</accession>
<dbReference type="OrthoDB" id="8281596at2"/>
<feature type="region of interest" description="Disordered" evidence="1">
    <location>
        <begin position="1"/>
        <end position="74"/>
    </location>
</feature>
<keyword evidence="3" id="KW-1185">Reference proteome</keyword>
<gene>
    <name evidence="2" type="ORF">CP49_02625</name>
</gene>
<evidence type="ECO:0000313" key="3">
    <source>
        <dbReference type="Proteomes" id="UP000051913"/>
    </source>
</evidence>
<feature type="compositionally biased region" description="Basic and acidic residues" evidence="1">
    <location>
        <begin position="1"/>
        <end position="11"/>
    </location>
</feature>
<proteinExistence type="predicted"/>